<dbReference type="RefSeq" id="WP_349164066.1">
    <property type="nucleotide sequence ID" value="NZ_JBBMFE010000003.1"/>
</dbReference>
<keyword evidence="4" id="KW-1185">Reference proteome</keyword>
<protein>
    <submittedName>
        <fullName evidence="3">DUF5717 family protein</fullName>
    </submittedName>
</protein>
<comment type="caution">
    <text evidence="3">The sequence shown here is derived from an EMBL/GenBank/DDBJ whole genome shotgun (WGS) entry which is preliminary data.</text>
</comment>
<feature type="domain" description="DUF5717" evidence="2">
    <location>
        <begin position="174"/>
        <end position="539"/>
    </location>
</feature>
<evidence type="ECO:0000313" key="3">
    <source>
        <dbReference type="EMBL" id="MEQ2471909.1"/>
    </source>
</evidence>
<accession>A0ABV1FEU5</accession>
<dbReference type="InterPro" id="IPR043775">
    <property type="entry name" value="DUF5717_N"/>
</dbReference>
<evidence type="ECO:0000259" key="1">
    <source>
        <dbReference type="Pfam" id="PF18983"/>
    </source>
</evidence>
<dbReference type="Pfam" id="PF18984">
    <property type="entry name" value="DUF5717_N"/>
    <property type="match status" value="2"/>
</dbReference>
<feature type="domain" description="DUF5717" evidence="1">
    <location>
        <begin position="543"/>
        <end position="849"/>
    </location>
</feature>
<feature type="domain" description="DUF5717" evidence="2">
    <location>
        <begin position="1"/>
        <end position="114"/>
    </location>
</feature>
<gene>
    <name evidence="3" type="ORF">WMO29_05305</name>
</gene>
<name>A0ABV1FEU5_9FIRM</name>
<sequence length="852" mass="99836">MRAKLERIAAGKIEYEKPKMSLSESLITLNCRPGEKAESSFTVTADRQIKGIVYASSWRMQVEHPSFSARTARIGYSFDGQGLWGGEEIEGEFCIVAEAGEYLLPYTVRVAPHEEPKEEGYAYFISADPIEPLPEEKRSEQPEEVLDVKIIEDTEKKELTPGEALELADQIRRGRRPEAQGFARVKEAYERYGGSELLSAICSILIKNGSTDEESFSWYRRGVELELKITNLYEYFMMSVPGTFAEAFPRNLLLYFLMENTLNNAQKALLYANVIRFQPEDGELYRRYRDRIEAFMLDQLLERRLSENMAVIYERFLVEELLTIDFAEALSDIMFLRRFRCDDRRIRHVQVLYEQLQQKITVPLSHGEALIPIYTPGAVIVLVDEQGSCYTSSVPYTLTRLMNERRYVDKCRELLRYHRGLYLYLCDGMSRCHVITRENVENYKRVLKIEGFTAHYKEDVRQEILQFYYANQDLDDLDQEFFVTETTRMTPKDRARYVEILILRGMYGEAWDTIRAYDYSMVRVKLLLKLAVWKMRELEYEEDAFLLKLCLHIFREHKYNEGILEYLSGYYYGSVAIMEEVWNEAHEFELDVFDLEERILGQMLFTGQVKEEAYGIFEDYRALGGDGLVARAYLTWMSWQDFVRDEKVPEGIYGQLAQAIAWEAGLAPVCELAYLRYLSGRRKLTESEEIRAERMTKLCIQKKMRFSFMKPLLARLGRSELLEDKTFVEYRANPEHKVILHYVIESPRMKNCNYVAERLYPVEPGLFVKEFTLFYDDRLTWFVTEEDEEGEHATPDHSFVEGGEEPLVTGTKYASIYEMARALSEHDMPELRRQYGTYGKKKFLVETMFSLK</sequence>
<reference evidence="3 4" key="1">
    <citation type="submission" date="2024-03" db="EMBL/GenBank/DDBJ databases">
        <title>Human intestinal bacterial collection.</title>
        <authorList>
            <person name="Pauvert C."/>
            <person name="Hitch T.C.A."/>
            <person name="Clavel T."/>
        </authorList>
    </citation>
    <scope>NUCLEOTIDE SEQUENCE [LARGE SCALE GENOMIC DNA]</scope>
    <source>
        <strain evidence="3 4">CLA-AA-H132</strain>
    </source>
</reference>
<dbReference type="Proteomes" id="UP001438008">
    <property type="component" value="Unassembled WGS sequence"/>
</dbReference>
<evidence type="ECO:0000313" key="4">
    <source>
        <dbReference type="Proteomes" id="UP001438008"/>
    </source>
</evidence>
<organism evidence="3 4">
    <name type="scientific">Laedolimicola intestinihominis</name>
    <dbReference type="NCBI Taxonomy" id="3133166"/>
    <lineage>
        <taxon>Bacteria</taxon>
        <taxon>Bacillati</taxon>
        <taxon>Bacillota</taxon>
        <taxon>Clostridia</taxon>
        <taxon>Lachnospirales</taxon>
        <taxon>Lachnospiraceae</taxon>
        <taxon>Laedolimicola</taxon>
    </lineage>
</organism>
<evidence type="ECO:0000259" key="2">
    <source>
        <dbReference type="Pfam" id="PF18984"/>
    </source>
</evidence>
<dbReference type="EMBL" id="JBBMFE010000003">
    <property type="protein sequence ID" value="MEQ2471909.1"/>
    <property type="molecule type" value="Genomic_DNA"/>
</dbReference>
<proteinExistence type="predicted"/>
<dbReference type="Pfam" id="PF18983">
    <property type="entry name" value="DUF5717"/>
    <property type="match status" value="1"/>
</dbReference>
<dbReference type="InterPro" id="IPR043774">
    <property type="entry name" value="DUF5717_C"/>
</dbReference>